<proteinExistence type="predicted"/>
<evidence type="ECO:0000313" key="1">
    <source>
        <dbReference type="EMBL" id="ADY12138.1"/>
    </source>
</evidence>
<dbReference type="EMBL" id="CP002541">
    <property type="protein sequence ID" value="ADY12138.1"/>
    <property type="molecule type" value="Genomic_DNA"/>
</dbReference>
<accession>F0RU52</accession>
<evidence type="ECO:0000313" key="2">
    <source>
        <dbReference type="Proteomes" id="UP000008466"/>
    </source>
</evidence>
<dbReference type="Proteomes" id="UP000008466">
    <property type="component" value="Chromosome"/>
</dbReference>
<organism evidence="1 2">
    <name type="scientific">Sphaerochaeta globosa (strain ATCC BAA-1886 / DSM 22777 / Buddy)</name>
    <name type="common">Spirochaeta sp. (strain Buddy)</name>
    <dbReference type="NCBI Taxonomy" id="158189"/>
    <lineage>
        <taxon>Bacteria</taxon>
        <taxon>Pseudomonadati</taxon>
        <taxon>Spirochaetota</taxon>
        <taxon>Spirochaetia</taxon>
        <taxon>Spirochaetales</taxon>
        <taxon>Sphaerochaetaceae</taxon>
        <taxon>Sphaerochaeta</taxon>
    </lineage>
</organism>
<dbReference type="KEGG" id="sbu:SpiBuddy_0300"/>
<gene>
    <name evidence="1" type="ordered locus">SpiBuddy_0300</name>
</gene>
<dbReference type="AlphaFoldDB" id="F0RU52"/>
<reference evidence="2" key="1">
    <citation type="submission" date="2011-02" db="EMBL/GenBank/DDBJ databases">
        <title>Complete sequence of Spirochaeta sp. Buddy.</title>
        <authorList>
            <person name="Lucas S."/>
            <person name="Copeland A."/>
            <person name="Lapidus A."/>
            <person name="Cheng J.-F."/>
            <person name="Goodwin L."/>
            <person name="Pitluck S."/>
            <person name="Zeytun A."/>
            <person name="Detter J.C."/>
            <person name="Han C."/>
            <person name="Tapia R."/>
            <person name="Land M."/>
            <person name="Hauser L."/>
            <person name="Kyrpides N."/>
            <person name="Ivanova N."/>
            <person name="Mikhailova N."/>
            <person name="Pagani I."/>
            <person name="Ritalahti K.M."/>
            <person name="Loeffler F.E."/>
            <person name="Woyke T."/>
        </authorList>
    </citation>
    <scope>NUCLEOTIDE SEQUENCE [LARGE SCALE GENOMIC DNA]</scope>
    <source>
        <strain evidence="2">ATCC BAA-1886 / DSM 22777 / Buddy</strain>
    </source>
</reference>
<protein>
    <submittedName>
        <fullName evidence="1">Uncharacterized protein</fullName>
    </submittedName>
</protein>
<dbReference type="STRING" id="158189.SpiBuddy_0300"/>
<name>F0RU52_SPHGB</name>
<sequence length="57" mass="6563">MATSSFNTVFKMPKKALREIAKNIDKPVVRFKLSEKDKESLATSGERFQKWLDSNKS</sequence>
<keyword evidence="2" id="KW-1185">Reference proteome</keyword>
<dbReference type="RefSeq" id="WP_013605991.1">
    <property type="nucleotide sequence ID" value="NC_015152.1"/>
</dbReference>
<dbReference type="HOGENOM" id="CLU_2994359_0_0_12"/>